<evidence type="ECO:0000313" key="2">
    <source>
        <dbReference type="EMBL" id="GMT29429.1"/>
    </source>
</evidence>
<dbReference type="Proteomes" id="UP001432322">
    <property type="component" value="Unassembled WGS sequence"/>
</dbReference>
<organism evidence="2 3">
    <name type="scientific">Pristionchus fissidentatus</name>
    <dbReference type="NCBI Taxonomy" id="1538716"/>
    <lineage>
        <taxon>Eukaryota</taxon>
        <taxon>Metazoa</taxon>
        <taxon>Ecdysozoa</taxon>
        <taxon>Nematoda</taxon>
        <taxon>Chromadorea</taxon>
        <taxon>Rhabditida</taxon>
        <taxon>Rhabditina</taxon>
        <taxon>Diplogasteromorpha</taxon>
        <taxon>Diplogasteroidea</taxon>
        <taxon>Neodiplogasteridae</taxon>
        <taxon>Pristionchus</taxon>
    </lineage>
</organism>
<feature type="region of interest" description="Disordered" evidence="1">
    <location>
        <begin position="57"/>
        <end position="113"/>
    </location>
</feature>
<protein>
    <submittedName>
        <fullName evidence="2">Uncharacterized protein</fullName>
    </submittedName>
</protein>
<evidence type="ECO:0000256" key="1">
    <source>
        <dbReference type="SAM" id="MobiDB-lite"/>
    </source>
</evidence>
<feature type="compositionally biased region" description="Basic and acidic residues" evidence="1">
    <location>
        <begin position="102"/>
        <end position="113"/>
    </location>
</feature>
<dbReference type="Gene3D" id="1.20.5.340">
    <property type="match status" value="1"/>
</dbReference>
<keyword evidence="3" id="KW-1185">Reference proteome</keyword>
<dbReference type="SUPFAM" id="SSF57997">
    <property type="entry name" value="Tropomyosin"/>
    <property type="match status" value="1"/>
</dbReference>
<dbReference type="EMBL" id="BTSY01000005">
    <property type="protein sequence ID" value="GMT29429.1"/>
    <property type="molecule type" value="Genomic_DNA"/>
</dbReference>
<gene>
    <name evidence="2" type="ORF">PFISCL1PPCAC_20726</name>
</gene>
<dbReference type="AlphaFoldDB" id="A0AAV5WFD1"/>
<accession>A0AAV5WFD1</accession>
<sequence length="113" mass="13189">FIFRGFELLFNTAMDEMMKRMQAIKMEKDAALARADAAEKKMRQVAERMKLVKEELRRESEALSTNQSVRFMNDPGKDSSSPDAMRSQRDTLHEKYKKSIRAAREARQKGMKQ</sequence>
<reference evidence="2" key="1">
    <citation type="submission" date="2023-10" db="EMBL/GenBank/DDBJ databases">
        <title>Genome assembly of Pristionchus species.</title>
        <authorList>
            <person name="Yoshida K."/>
            <person name="Sommer R.J."/>
        </authorList>
    </citation>
    <scope>NUCLEOTIDE SEQUENCE</scope>
    <source>
        <strain evidence="2">RS5133</strain>
    </source>
</reference>
<name>A0AAV5WFD1_9BILA</name>
<evidence type="ECO:0000313" key="3">
    <source>
        <dbReference type="Proteomes" id="UP001432322"/>
    </source>
</evidence>
<comment type="caution">
    <text evidence="2">The sequence shown here is derived from an EMBL/GenBank/DDBJ whole genome shotgun (WGS) entry which is preliminary data.</text>
</comment>
<proteinExistence type="predicted"/>
<feature type="non-terminal residue" evidence="2">
    <location>
        <position position="1"/>
    </location>
</feature>